<dbReference type="AlphaFoldDB" id="A0A6A6AC71"/>
<gene>
    <name evidence="2" type="ORF">P153DRAFT_386368</name>
</gene>
<sequence>MRIFSWASGFLVACMEVVNAAASRLPGIVRADWLSRETRLLLITKEFAQDVNLVAATRGTNCTEFTGVTTSVKNSLPVSAVIDGWGSKTVKHIFLHYLPRVHVHYVLVPLVRCQPEVKNKSAA</sequence>
<feature type="signal peptide" evidence="1">
    <location>
        <begin position="1"/>
        <end position="22"/>
    </location>
</feature>
<dbReference type="Proteomes" id="UP000799771">
    <property type="component" value="Unassembled WGS sequence"/>
</dbReference>
<keyword evidence="3" id="KW-1185">Reference proteome</keyword>
<dbReference type="EMBL" id="ML977507">
    <property type="protein sequence ID" value="KAF2129186.1"/>
    <property type="molecule type" value="Genomic_DNA"/>
</dbReference>
<accession>A0A6A6AC71</accession>
<reference evidence="2" key="1">
    <citation type="journal article" date="2020" name="Stud. Mycol.">
        <title>101 Dothideomycetes genomes: a test case for predicting lifestyles and emergence of pathogens.</title>
        <authorList>
            <person name="Haridas S."/>
            <person name="Albert R."/>
            <person name="Binder M."/>
            <person name="Bloem J."/>
            <person name="Labutti K."/>
            <person name="Salamov A."/>
            <person name="Andreopoulos B."/>
            <person name="Baker S."/>
            <person name="Barry K."/>
            <person name="Bills G."/>
            <person name="Bluhm B."/>
            <person name="Cannon C."/>
            <person name="Castanera R."/>
            <person name="Culley D."/>
            <person name="Daum C."/>
            <person name="Ezra D."/>
            <person name="Gonzalez J."/>
            <person name="Henrissat B."/>
            <person name="Kuo A."/>
            <person name="Liang C."/>
            <person name="Lipzen A."/>
            <person name="Lutzoni F."/>
            <person name="Magnuson J."/>
            <person name="Mondo S."/>
            <person name="Nolan M."/>
            <person name="Ohm R."/>
            <person name="Pangilinan J."/>
            <person name="Park H.-J."/>
            <person name="Ramirez L."/>
            <person name="Alfaro M."/>
            <person name="Sun H."/>
            <person name="Tritt A."/>
            <person name="Yoshinaga Y."/>
            <person name="Zwiers L.-H."/>
            <person name="Turgeon B."/>
            <person name="Goodwin S."/>
            <person name="Spatafora J."/>
            <person name="Crous P."/>
            <person name="Grigoriev I."/>
        </authorList>
    </citation>
    <scope>NUCLEOTIDE SEQUENCE</scope>
    <source>
        <strain evidence="2">CBS 119687</strain>
    </source>
</reference>
<evidence type="ECO:0000313" key="3">
    <source>
        <dbReference type="Proteomes" id="UP000799771"/>
    </source>
</evidence>
<organism evidence="2 3">
    <name type="scientific">Dothidotthia symphoricarpi CBS 119687</name>
    <dbReference type="NCBI Taxonomy" id="1392245"/>
    <lineage>
        <taxon>Eukaryota</taxon>
        <taxon>Fungi</taxon>
        <taxon>Dikarya</taxon>
        <taxon>Ascomycota</taxon>
        <taxon>Pezizomycotina</taxon>
        <taxon>Dothideomycetes</taxon>
        <taxon>Pleosporomycetidae</taxon>
        <taxon>Pleosporales</taxon>
        <taxon>Dothidotthiaceae</taxon>
        <taxon>Dothidotthia</taxon>
    </lineage>
</organism>
<dbReference type="GeneID" id="54410955"/>
<name>A0A6A6AC71_9PLEO</name>
<protein>
    <submittedName>
        <fullName evidence="2">Uncharacterized protein</fullName>
    </submittedName>
</protein>
<proteinExistence type="predicted"/>
<evidence type="ECO:0000313" key="2">
    <source>
        <dbReference type="EMBL" id="KAF2129186.1"/>
    </source>
</evidence>
<dbReference type="RefSeq" id="XP_033523575.1">
    <property type="nucleotide sequence ID" value="XM_033670523.1"/>
</dbReference>
<keyword evidence="1" id="KW-0732">Signal</keyword>
<feature type="chain" id="PRO_5025429449" evidence="1">
    <location>
        <begin position="23"/>
        <end position="123"/>
    </location>
</feature>
<evidence type="ECO:0000256" key="1">
    <source>
        <dbReference type="SAM" id="SignalP"/>
    </source>
</evidence>